<protein>
    <submittedName>
        <fullName evidence="1">Uncharacterized protein</fullName>
    </submittedName>
</protein>
<dbReference type="AlphaFoldDB" id="A0A2P2QXK1"/>
<name>A0A2P2QXK1_RHIMU</name>
<reference evidence="1" key="1">
    <citation type="submission" date="2018-02" db="EMBL/GenBank/DDBJ databases">
        <title>Rhizophora mucronata_Transcriptome.</title>
        <authorList>
            <person name="Meera S.P."/>
            <person name="Sreeshan A."/>
            <person name="Augustine A."/>
        </authorList>
    </citation>
    <scope>NUCLEOTIDE SEQUENCE</scope>
    <source>
        <tissue evidence="1">Leaf</tissue>
    </source>
</reference>
<organism evidence="1">
    <name type="scientific">Rhizophora mucronata</name>
    <name type="common">Asiatic mangrove</name>
    <dbReference type="NCBI Taxonomy" id="61149"/>
    <lineage>
        <taxon>Eukaryota</taxon>
        <taxon>Viridiplantae</taxon>
        <taxon>Streptophyta</taxon>
        <taxon>Embryophyta</taxon>
        <taxon>Tracheophyta</taxon>
        <taxon>Spermatophyta</taxon>
        <taxon>Magnoliopsida</taxon>
        <taxon>eudicotyledons</taxon>
        <taxon>Gunneridae</taxon>
        <taxon>Pentapetalae</taxon>
        <taxon>rosids</taxon>
        <taxon>fabids</taxon>
        <taxon>Malpighiales</taxon>
        <taxon>Rhizophoraceae</taxon>
        <taxon>Rhizophora</taxon>
    </lineage>
</organism>
<dbReference type="EMBL" id="GGEC01091238">
    <property type="protein sequence ID" value="MBX71722.1"/>
    <property type="molecule type" value="Transcribed_RNA"/>
</dbReference>
<sequence>MAFGRVPRSNSTTGFMACDSYARARARVCEEGAGMAVSQVCKEESCK</sequence>
<evidence type="ECO:0000313" key="1">
    <source>
        <dbReference type="EMBL" id="MBX71722.1"/>
    </source>
</evidence>
<proteinExistence type="predicted"/>
<accession>A0A2P2QXK1</accession>